<dbReference type="EMBL" id="CAUYUJ010014230">
    <property type="protein sequence ID" value="CAK0838536.1"/>
    <property type="molecule type" value="Genomic_DNA"/>
</dbReference>
<keyword evidence="6" id="KW-0931">ER-Golgi transport</keyword>
<organism evidence="12 13">
    <name type="scientific">Prorocentrum cordatum</name>
    <dbReference type="NCBI Taxonomy" id="2364126"/>
    <lineage>
        <taxon>Eukaryota</taxon>
        <taxon>Sar</taxon>
        <taxon>Alveolata</taxon>
        <taxon>Dinophyceae</taxon>
        <taxon>Prorocentrales</taxon>
        <taxon>Prorocentraceae</taxon>
        <taxon>Prorocentrum</taxon>
    </lineage>
</organism>
<evidence type="ECO:0000256" key="10">
    <source>
        <dbReference type="ARBA" id="ARBA00023170"/>
    </source>
</evidence>
<comment type="caution">
    <text evidence="12">The sequence shown here is derived from an EMBL/GenBank/DDBJ whole genome shotgun (WGS) entry which is preliminary data.</text>
</comment>
<keyword evidence="9 11" id="KW-0472">Membrane</keyword>
<proteinExistence type="inferred from homology"/>
<keyword evidence="4 11" id="KW-0812">Transmembrane</keyword>
<feature type="transmembrane region" description="Helical" evidence="11">
    <location>
        <begin position="44"/>
        <end position="65"/>
    </location>
</feature>
<comment type="similarity">
    <text evidence="2">Belongs to the ERD2 family.</text>
</comment>
<evidence type="ECO:0000256" key="2">
    <source>
        <dbReference type="ARBA" id="ARBA00010120"/>
    </source>
</evidence>
<feature type="transmembrane region" description="Helical" evidence="11">
    <location>
        <begin position="238"/>
        <end position="261"/>
    </location>
</feature>
<keyword evidence="8 11" id="KW-1133">Transmembrane helix</keyword>
<evidence type="ECO:0000256" key="5">
    <source>
        <dbReference type="ARBA" id="ARBA00022824"/>
    </source>
</evidence>
<evidence type="ECO:0000256" key="8">
    <source>
        <dbReference type="ARBA" id="ARBA00022989"/>
    </source>
</evidence>
<comment type="subcellular location">
    <subcellularLocation>
        <location evidence="1">Endoplasmic reticulum membrane</location>
        <topology evidence="1">Multi-pass membrane protein</topology>
    </subcellularLocation>
</comment>
<dbReference type="PANTHER" id="PTHR10585">
    <property type="entry name" value="ER LUMEN PROTEIN RETAINING RECEPTOR"/>
    <property type="match status" value="1"/>
</dbReference>
<keyword evidence="5" id="KW-0256">Endoplasmic reticulum</keyword>
<keyword evidence="7" id="KW-0653">Protein transport</keyword>
<protein>
    <recommendedName>
        <fullName evidence="14">ER lumen protein-retaining receptor</fullName>
    </recommendedName>
</protein>
<keyword evidence="3" id="KW-0813">Transport</keyword>
<evidence type="ECO:0000256" key="6">
    <source>
        <dbReference type="ARBA" id="ARBA00022892"/>
    </source>
</evidence>
<name>A0ABN9T0S6_9DINO</name>
<evidence type="ECO:0000256" key="11">
    <source>
        <dbReference type="SAM" id="Phobius"/>
    </source>
</evidence>
<reference evidence="12" key="1">
    <citation type="submission" date="2023-10" db="EMBL/GenBank/DDBJ databases">
        <authorList>
            <person name="Chen Y."/>
            <person name="Shah S."/>
            <person name="Dougan E. K."/>
            <person name="Thang M."/>
            <person name="Chan C."/>
        </authorList>
    </citation>
    <scope>NUCLEOTIDE SEQUENCE [LARGE SCALE GENOMIC DNA]</scope>
</reference>
<dbReference type="InterPro" id="IPR000133">
    <property type="entry name" value="ER_ret_rcpt"/>
</dbReference>
<keyword evidence="13" id="KW-1185">Reference proteome</keyword>
<dbReference type="Pfam" id="PF00810">
    <property type="entry name" value="ER_lumen_recept"/>
    <property type="match status" value="1"/>
</dbReference>
<evidence type="ECO:0000256" key="3">
    <source>
        <dbReference type="ARBA" id="ARBA00022448"/>
    </source>
</evidence>
<evidence type="ECO:0000313" key="13">
    <source>
        <dbReference type="Proteomes" id="UP001189429"/>
    </source>
</evidence>
<evidence type="ECO:0000313" key="12">
    <source>
        <dbReference type="EMBL" id="CAK0838536.1"/>
    </source>
</evidence>
<feature type="transmembrane region" description="Helical" evidence="11">
    <location>
        <begin position="203"/>
        <end position="222"/>
    </location>
</feature>
<evidence type="ECO:0000256" key="7">
    <source>
        <dbReference type="ARBA" id="ARBA00022927"/>
    </source>
</evidence>
<accession>A0ABN9T0S6</accession>
<sequence>MLHSVHTGQAAGKGPSTQVSVAYGALLAAAFLVYHFVANGEFSAILTMAVMAQCLAVALLCLQILSSGTAAGVSARALALEALSFSCRLSSTTWLNGYLPVDASGDFVYQLVDVLSLLMVLGLLYHVLVTYRRTYQEDMDSLPVLPVVIGSFVLAAIFHADMNSRPIFDTLWMAGLFVGVFSVLPQLTMVARTGGVVDALTSHYIAMMAVSRVLSGIFMWHARFDVTCAPWIEGVDHAIWAILVAHAVHLLLLGEFAFYYVRAICAQGLACKVDLQAALDIV</sequence>
<evidence type="ECO:0000256" key="1">
    <source>
        <dbReference type="ARBA" id="ARBA00004477"/>
    </source>
</evidence>
<feature type="transmembrane region" description="Helical" evidence="11">
    <location>
        <begin position="141"/>
        <end position="159"/>
    </location>
</feature>
<feature type="transmembrane region" description="Helical" evidence="11">
    <location>
        <begin position="171"/>
        <end position="191"/>
    </location>
</feature>
<feature type="transmembrane region" description="Helical" evidence="11">
    <location>
        <begin position="107"/>
        <end position="129"/>
    </location>
</feature>
<keyword evidence="10" id="KW-0675">Receptor</keyword>
<dbReference type="Proteomes" id="UP001189429">
    <property type="component" value="Unassembled WGS sequence"/>
</dbReference>
<evidence type="ECO:0008006" key="14">
    <source>
        <dbReference type="Google" id="ProtNLM"/>
    </source>
</evidence>
<evidence type="ECO:0000256" key="4">
    <source>
        <dbReference type="ARBA" id="ARBA00022692"/>
    </source>
</evidence>
<evidence type="ECO:0000256" key="9">
    <source>
        <dbReference type="ARBA" id="ARBA00023136"/>
    </source>
</evidence>
<feature type="transmembrane region" description="Helical" evidence="11">
    <location>
        <begin position="21"/>
        <end position="38"/>
    </location>
</feature>
<gene>
    <name evidence="12" type="ORF">PCOR1329_LOCUS34469</name>
</gene>